<dbReference type="InterPro" id="IPR011049">
    <property type="entry name" value="Serralysin-like_metalloprot_C"/>
</dbReference>
<dbReference type="RefSeq" id="WP_048513699.1">
    <property type="nucleotide sequence ID" value="NZ_FUXD01000014.1"/>
</dbReference>
<feature type="domain" description="Trimeric autotransporter adhesin YadA-like head" evidence="3">
    <location>
        <begin position="119"/>
        <end position="143"/>
    </location>
</feature>
<evidence type="ECO:0000256" key="1">
    <source>
        <dbReference type="ARBA" id="ARBA00022448"/>
    </source>
</evidence>
<dbReference type="CDD" id="cd12820">
    <property type="entry name" value="LbR_YadA-like"/>
    <property type="match status" value="2"/>
</dbReference>
<keyword evidence="1" id="KW-0813">Transport</keyword>
<proteinExistence type="predicted"/>
<evidence type="ECO:0000313" key="5">
    <source>
        <dbReference type="EMBL" id="KMO87082.1"/>
    </source>
</evidence>
<feature type="domain" description="Trimeric autotransporter adhesin YadA-like head" evidence="3">
    <location>
        <begin position="456"/>
        <end position="478"/>
    </location>
</feature>
<dbReference type="InParanoid" id="A0A0J6WYZ5"/>
<feature type="domain" description="Trimeric autotransporter adhesin YadA-like head" evidence="3">
    <location>
        <begin position="1065"/>
        <end position="1087"/>
    </location>
</feature>
<dbReference type="EMBL" id="LEKT01000010">
    <property type="protein sequence ID" value="KMO87082.1"/>
    <property type="molecule type" value="Genomic_DNA"/>
</dbReference>
<dbReference type="Gene3D" id="6.10.250.2040">
    <property type="match status" value="2"/>
</dbReference>
<dbReference type="PATRIC" id="fig|1122219.3.peg.3471"/>
<dbReference type="OrthoDB" id="1625731at2"/>
<dbReference type="Gene3D" id="2.150.10.10">
    <property type="entry name" value="Serralysin-like metalloprotease, C-terminal"/>
    <property type="match status" value="6"/>
</dbReference>
<dbReference type="SUPFAM" id="SSF54523">
    <property type="entry name" value="Pili subunits"/>
    <property type="match status" value="1"/>
</dbReference>
<sequence>MNTEHRENDNGVLFVGVTSKGKKGSWKKKAANAMLAALFCTGAVPFAVQAETIVLTDGEYIEALKQAGVEAGTVGDGADTFLALGTGSLVDNKGHGTAVGNNASSQGNRATAFGALAFAKGEDATAVGGSSEASAAGATSIGAWNSATQENATAIGFQSHAYDINASSFGANAYAFGENSVALGQASETAISEDNVVSVGKSGTDGFTRRVINIADGIRDTDAATIGQTVTYDRNADGSVNKRSVTFAGVTDDKGHNAGTKLKNVDDIVMNTTNFFNGKAEQHSFQEAGLIPGIAHNKYSTAVGYGSEVEENVTMSAAFGAGAAVSQAIVDGEYAPVERSLALGQGARVSASKSVAIGQGSNVGKDDSIAVGQGSAVQSINGIAIGKVAKIGTGAENSIAIGSPIQETEGGLGGGHQFSVGSGAKNSTVVGIAAYSGGESGSAFGQGAMVQGGAAKSTALGAGSSVTTVNSVALGADSSVGQSDVPDTDIHGVVSVGKSGTDGFTRRIINVAVGRIETGSHDAVTGGQLAAAGIVPGTVDAAAAAGLALGEGSYVKYQQSTAVGNGSQIHAAYGVAVGKDSTIGSAFGTVIGQGSMIGENVAYSTLVGQGSSITVKNSGFQGYSTLIGQGSSINNASYATIVGSKSNVTGTNGVALGYQSFADAYNTVALGADSVAKSDAVVSVGHKGGDKKADGTTYETDLQRRITNVKDGRDDNDAANMKQVNAVKDSVIDLDALTVKYDDATKQSITVGGAKLQNVGDIQMGTQTSTFAGAGLVNGKVYAAKDGWTENGAADTKSAAIGKGSSVRGAGSLSVGNGASVNTANANVDAGWDAFQNAQGTAIGVNANVTGVQSTAVGYGAKATKNQSVAAGNQAQATENGGAAFGQNAVVNAVKGTALGLGASVGTGADNSVALGAGSVVFKSDLLASDIHGIVSVGKSNATRRIINLSDGVKNTDAVNMKQLNGIKDSVTGLADGAVLYDQTNDENGKIVVDKTNVTFNKGGAGTTLKNVADIELAGKSLVGAGVVAGTLGSEYTSHALALGVNSVVADGYGTAVGDGASTDGAQASAFGASAKANGMNATAVGGTSSAGAKGATVVGAQSGVSNAYGTAIGQDSHVYAEKASAFGANTWAYGAGSVALGQGSRTSTTDTNVISVGNSTGLGDAITRRVINVADGIDLHDAATVGQIQKITGVDVAKGNVVQYDSDGNLNVAKGDSGLKVNDESSSISHGNNSVTANKDSVIISSGTNGIKVTENGNTITGDTTVHGDLNVTGTINGTNISDITGAVQDVSGLKKIVGTDKIDVKGTDGKVAETLTGAVNANAAKIGDTTKLEVITGKNDSSVTDAALANHEAINTETDALQAADTELWKGVDSLGRSVHQLGEEVDSVGAISAALAGLHPLPFEGASKFQLSAAVGTYDGTQAAALG</sequence>
<dbReference type="Gene3D" id="2.60.40.4050">
    <property type="match status" value="1"/>
</dbReference>
<feature type="domain" description="Trimeric autotransporter adhesin YadA-like head" evidence="3">
    <location>
        <begin position="1123"/>
        <end position="1145"/>
    </location>
</feature>
<feature type="domain" description="Trimeric autotransporter adhesin YadA-like stalk" evidence="4">
    <location>
        <begin position="945"/>
        <end position="978"/>
    </location>
</feature>
<name>A0A0J6WYZ5_9FIRM</name>
<dbReference type="GO" id="GO:0019867">
    <property type="term" value="C:outer membrane"/>
    <property type="evidence" value="ECO:0007669"/>
    <property type="project" value="InterPro"/>
</dbReference>
<feature type="domain" description="Trimeric autotransporter adhesin YadA-like stalk" evidence="4">
    <location>
        <begin position="1170"/>
        <end position="1200"/>
    </location>
</feature>
<feature type="domain" description="Trimeric autotransporter adhesin YadA-like stalk" evidence="4">
    <location>
        <begin position="507"/>
        <end position="532"/>
    </location>
</feature>
<feature type="domain" description="Trimeric autotransporter adhesin YadA-like stalk" evidence="4">
    <location>
        <begin position="705"/>
        <end position="731"/>
    </location>
</feature>
<dbReference type="Pfam" id="PF05658">
    <property type="entry name" value="YadA_head"/>
    <property type="match status" value="10"/>
</dbReference>
<dbReference type="GO" id="GO:0015031">
    <property type="term" value="P:protein transport"/>
    <property type="evidence" value="ECO:0007669"/>
    <property type="project" value="UniProtKB-KW"/>
</dbReference>
<evidence type="ECO:0000259" key="4">
    <source>
        <dbReference type="Pfam" id="PF05662"/>
    </source>
</evidence>
<dbReference type="InterPro" id="IPR045584">
    <property type="entry name" value="Pilin-like"/>
</dbReference>
<dbReference type="InterPro" id="IPR008635">
    <property type="entry name" value="Coiled_stalk_dom"/>
</dbReference>
<feature type="domain" description="Trimeric autotransporter adhesin YadA-like head" evidence="3">
    <location>
        <begin position="339"/>
        <end position="361"/>
    </location>
</feature>
<dbReference type="SUPFAM" id="SSF101967">
    <property type="entry name" value="Adhesin YadA, collagen-binding domain"/>
    <property type="match status" value="6"/>
</dbReference>
<accession>A0A0J6WYZ5</accession>
<evidence type="ECO:0000259" key="3">
    <source>
        <dbReference type="Pfam" id="PF05658"/>
    </source>
</evidence>
<organism evidence="5 6">
    <name type="scientific">Megasphaera cerevisiae DSM 20462</name>
    <dbReference type="NCBI Taxonomy" id="1122219"/>
    <lineage>
        <taxon>Bacteria</taxon>
        <taxon>Bacillati</taxon>
        <taxon>Bacillota</taxon>
        <taxon>Negativicutes</taxon>
        <taxon>Veillonellales</taxon>
        <taxon>Veillonellaceae</taxon>
        <taxon>Megasphaera</taxon>
    </lineage>
</organism>
<evidence type="ECO:0008006" key="7">
    <source>
        <dbReference type="Google" id="ProtNLM"/>
    </source>
</evidence>
<keyword evidence="2" id="KW-0653">Protein transport</keyword>
<feature type="domain" description="Trimeric autotransporter adhesin YadA-like head" evidence="3">
    <location>
        <begin position="839"/>
        <end position="861"/>
    </location>
</feature>
<dbReference type="Gene3D" id="3.30.1300.30">
    <property type="entry name" value="GSPII I/J protein-like"/>
    <property type="match status" value="1"/>
</dbReference>
<feature type="domain" description="Trimeric autotransporter adhesin YadA-like head" evidence="3">
    <location>
        <begin position="863"/>
        <end position="889"/>
    </location>
</feature>
<reference evidence="5 6" key="1">
    <citation type="submission" date="2015-06" db="EMBL/GenBank/DDBJ databases">
        <title>Draft genome sequence of beer spoilage bacterium Megasphaera cerevisiae type strain 20462.</title>
        <authorList>
            <person name="Kutumbaka K."/>
            <person name="Pasmowitz J."/>
            <person name="Mategko J."/>
            <person name="Reyes D."/>
            <person name="Friedrich A."/>
            <person name="Han S."/>
            <person name="Martens-Habbena W."/>
            <person name="Neal-McKinney J."/>
            <person name="Janagama H.K."/>
            <person name="Nadala C."/>
            <person name="Samadpour M."/>
        </authorList>
    </citation>
    <scope>NUCLEOTIDE SEQUENCE [LARGE SCALE GENOMIC DNA]</scope>
    <source>
        <strain evidence="5 6">DSM 20462</strain>
    </source>
</reference>
<dbReference type="STRING" id="39029.BSR42_07300"/>
<gene>
    <name evidence="5" type="ORF">AB840_04780</name>
</gene>
<dbReference type="Proteomes" id="UP000036503">
    <property type="component" value="Unassembled WGS sequence"/>
</dbReference>
<feature type="domain" description="Trimeric autotransporter adhesin YadA-like head" evidence="3">
    <location>
        <begin position="649"/>
        <end position="674"/>
    </location>
</feature>
<protein>
    <recommendedName>
        <fullName evidence="7">Hep/Hag repeat protein</fullName>
    </recommendedName>
</protein>
<feature type="domain" description="Trimeric autotransporter adhesin YadA-like head" evidence="3">
    <location>
        <begin position="96"/>
        <end position="116"/>
    </location>
</feature>
<comment type="caution">
    <text evidence="5">The sequence shown here is derived from an EMBL/GenBank/DDBJ whole genome shotgun (WGS) entry which is preliminary data.</text>
</comment>
<evidence type="ECO:0000256" key="2">
    <source>
        <dbReference type="ARBA" id="ARBA00022927"/>
    </source>
</evidence>
<feature type="domain" description="Trimeric autotransporter adhesin YadA-like head" evidence="3">
    <location>
        <begin position="165"/>
        <end position="185"/>
    </location>
</feature>
<keyword evidence="6" id="KW-1185">Reference proteome</keyword>
<dbReference type="Pfam" id="PF05662">
    <property type="entry name" value="YadA_stalk"/>
    <property type="match status" value="4"/>
</dbReference>
<evidence type="ECO:0000313" key="6">
    <source>
        <dbReference type="Proteomes" id="UP000036503"/>
    </source>
</evidence>
<dbReference type="InterPro" id="IPR008640">
    <property type="entry name" value="Adhesin_Head_dom"/>
</dbReference>